<dbReference type="Pfam" id="PF00905">
    <property type="entry name" value="Transpeptidase"/>
    <property type="match status" value="1"/>
</dbReference>
<feature type="chain" id="PRO_5039445037" description="Penicillin-binding protein transpeptidase domain-containing protein" evidence="1">
    <location>
        <begin position="22"/>
        <end position="312"/>
    </location>
</feature>
<evidence type="ECO:0000313" key="4">
    <source>
        <dbReference type="Proteomes" id="UP000630660"/>
    </source>
</evidence>
<proteinExistence type="predicted"/>
<feature type="signal peptide" evidence="1">
    <location>
        <begin position="1"/>
        <end position="21"/>
    </location>
</feature>
<evidence type="ECO:0000256" key="1">
    <source>
        <dbReference type="SAM" id="SignalP"/>
    </source>
</evidence>
<name>A0A9D5K7G5_UNCW3</name>
<dbReference type="InterPro" id="IPR001460">
    <property type="entry name" value="PCN-bd_Tpept"/>
</dbReference>
<organism evidence="3 4">
    <name type="scientific">candidate division WOR-3 bacterium</name>
    <dbReference type="NCBI Taxonomy" id="2052148"/>
    <lineage>
        <taxon>Bacteria</taxon>
        <taxon>Bacteria division WOR-3</taxon>
    </lineage>
</organism>
<evidence type="ECO:0000313" key="3">
    <source>
        <dbReference type="EMBL" id="MBD3363698.1"/>
    </source>
</evidence>
<sequence length="312" mass="32949">MKQVTSLVLAGVIAAASLVSARTFEERCADIIGEDGAVAVMELASGRLIAATNPQILFTQRFPPGSLAKIMTATAAIDEGIGLPADFFCSGRQVINSDTLLCSVRDGHGKVDFDAALMESCNLYFQNLARNLSCEQLASVYHELNLCERVGVGLPGEVESTILTPSTDSAKLSFAIGQGSAVQLTPVAALSMISGFATGQLLRPRLEAGPAVVLSSFPSEKALHRIRPLLRQAVRKGTGKGAELSFVEVAGKTGTSTVLGDWVTHGWFAGFAPYENPDICIVVFLERGEGKDAAKIAGRIIAAYYGEEHACD</sequence>
<dbReference type="GO" id="GO:0071555">
    <property type="term" value="P:cell wall organization"/>
    <property type="evidence" value="ECO:0007669"/>
    <property type="project" value="TreeGrafter"/>
</dbReference>
<dbReference type="SUPFAM" id="SSF56601">
    <property type="entry name" value="beta-lactamase/transpeptidase-like"/>
    <property type="match status" value="1"/>
</dbReference>
<dbReference type="PANTHER" id="PTHR30627:SF2">
    <property type="entry name" value="PEPTIDOGLYCAN D,D-TRANSPEPTIDASE MRDA"/>
    <property type="match status" value="1"/>
</dbReference>
<evidence type="ECO:0000259" key="2">
    <source>
        <dbReference type="Pfam" id="PF00905"/>
    </source>
</evidence>
<gene>
    <name evidence="3" type="ORF">GF359_00630</name>
</gene>
<keyword evidence="1" id="KW-0732">Signal</keyword>
<reference evidence="3" key="1">
    <citation type="submission" date="2019-11" db="EMBL/GenBank/DDBJ databases">
        <title>Microbial mats filling the niche in hypersaline microbial mats.</title>
        <authorList>
            <person name="Wong H.L."/>
            <person name="Macleod F.I."/>
            <person name="White R.A. III"/>
            <person name="Burns B.P."/>
        </authorList>
    </citation>
    <scope>NUCLEOTIDE SEQUENCE</scope>
    <source>
        <strain evidence="3">Bin_327</strain>
    </source>
</reference>
<feature type="domain" description="Penicillin-binding protein transpeptidase" evidence="2">
    <location>
        <begin position="36"/>
        <end position="301"/>
    </location>
</feature>
<dbReference type="EMBL" id="WJKJ01000018">
    <property type="protein sequence ID" value="MBD3363698.1"/>
    <property type="molecule type" value="Genomic_DNA"/>
</dbReference>
<dbReference type="PANTHER" id="PTHR30627">
    <property type="entry name" value="PEPTIDOGLYCAN D,D-TRANSPEPTIDASE"/>
    <property type="match status" value="1"/>
</dbReference>
<protein>
    <recommendedName>
        <fullName evidence="2">Penicillin-binding protein transpeptidase domain-containing protein</fullName>
    </recommendedName>
</protein>
<dbReference type="GO" id="GO:0005886">
    <property type="term" value="C:plasma membrane"/>
    <property type="evidence" value="ECO:0007669"/>
    <property type="project" value="TreeGrafter"/>
</dbReference>
<dbReference type="InterPro" id="IPR012338">
    <property type="entry name" value="Beta-lactam/transpept-like"/>
</dbReference>
<accession>A0A9D5K7G5</accession>
<dbReference type="Proteomes" id="UP000630660">
    <property type="component" value="Unassembled WGS sequence"/>
</dbReference>
<comment type="caution">
    <text evidence="3">The sequence shown here is derived from an EMBL/GenBank/DDBJ whole genome shotgun (WGS) entry which is preliminary data.</text>
</comment>
<dbReference type="GO" id="GO:0008658">
    <property type="term" value="F:penicillin binding"/>
    <property type="evidence" value="ECO:0007669"/>
    <property type="project" value="InterPro"/>
</dbReference>
<dbReference type="GO" id="GO:0071972">
    <property type="term" value="F:peptidoglycan L,D-transpeptidase activity"/>
    <property type="evidence" value="ECO:0007669"/>
    <property type="project" value="TreeGrafter"/>
</dbReference>
<dbReference type="InterPro" id="IPR050515">
    <property type="entry name" value="Beta-lactam/transpept"/>
</dbReference>
<dbReference type="AlphaFoldDB" id="A0A9D5K7G5"/>
<dbReference type="Gene3D" id="3.40.710.10">
    <property type="entry name" value="DD-peptidase/beta-lactamase superfamily"/>
    <property type="match status" value="1"/>
</dbReference>